<proteinExistence type="predicted"/>
<reference evidence="3 4" key="1">
    <citation type="submission" date="2019-03" db="EMBL/GenBank/DDBJ databases">
        <title>Whole genome sequence of a novel Rubrobacter taiwanensis strain, isolated from Yellowstone National Park.</title>
        <authorList>
            <person name="Freed S."/>
            <person name="Ramaley R.F."/>
            <person name="Kyndt J.A."/>
        </authorList>
    </citation>
    <scope>NUCLEOTIDE SEQUENCE [LARGE SCALE GENOMIC DNA]</scope>
    <source>
        <strain evidence="3 4">Yellowstone</strain>
    </source>
</reference>
<comment type="caution">
    <text evidence="3">The sequence shown here is derived from an EMBL/GenBank/DDBJ whole genome shotgun (WGS) entry which is preliminary data.</text>
</comment>
<dbReference type="GO" id="GO:0006355">
    <property type="term" value="P:regulation of DNA-templated transcription"/>
    <property type="evidence" value="ECO:0007669"/>
    <property type="project" value="InterPro"/>
</dbReference>
<dbReference type="Proteomes" id="UP000295244">
    <property type="component" value="Unassembled WGS sequence"/>
</dbReference>
<feature type="domain" description="HTH HARE-type" evidence="2">
    <location>
        <begin position="11"/>
        <end position="83"/>
    </location>
</feature>
<keyword evidence="1" id="KW-0804">Transcription</keyword>
<dbReference type="RefSeq" id="WP_132690986.1">
    <property type="nucleotide sequence ID" value="NZ_SKBU01000015.1"/>
</dbReference>
<name>A0A4R1BHM8_9ACTN</name>
<dbReference type="OrthoDB" id="34413at2"/>
<accession>A0A4R1BHM8</accession>
<evidence type="ECO:0000259" key="2">
    <source>
        <dbReference type="PROSITE" id="PS51913"/>
    </source>
</evidence>
<evidence type="ECO:0000313" key="4">
    <source>
        <dbReference type="Proteomes" id="UP000295244"/>
    </source>
</evidence>
<protein>
    <recommendedName>
        <fullName evidence="2">HTH HARE-type domain-containing protein</fullName>
    </recommendedName>
</protein>
<keyword evidence="4" id="KW-1185">Reference proteome</keyword>
<dbReference type="InterPro" id="IPR007759">
    <property type="entry name" value="Asxl_HARE-HTH"/>
</dbReference>
<sequence>MRNRRRRRSSLDFKAAARVVLEEVGHPLHYTDIVELAMKSGYLRSEGETPHNTMRARLSVDVRDNPASPFERVAPGVFGLKSWKR</sequence>
<dbReference type="AlphaFoldDB" id="A0A4R1BHM8"/>
<dbReference type="PROSITE" id="PS51913">
    <property type="entry name" value="HTH_HARE"/>
    <property type="match status" value="1"/>
</dbReference>
<organism evidence="3 4">
    <name type="scientific">Rubrobacter taiwanensis</name>
    <dbReference type="NCBI Taxonomy" id="185139"/>
    <lineage>
        <taxon>Bacteria</taxon>
        <taxon>Bacillati</taxon>
        <taxon>Actinomycetota</taxon>
        <taxon>Rubrobacteria</taxon>
        <taxon>Rubrobacterales</taxon>
        <taxon>Rubrobacteraceae</taxon>
        <taxon>Rubrobacter</taxon>
    </lineage>
</organism>
<dbReference type="Pfam" id="PF05066">
    <property type="entry name" value="HARE-HTH"/>
    <property type="match status" value="1"/>
</dbReference>
<evidence type="ECO:0000313" key="3">
    <source>
        <dbReference type="EMBL" id="TCJ16795.1"/>
    </source>
</evidence>
<gene>
    <name evidence="3" type="ORF">E0L93_08725</name>
</gene>
<evidence type="ECO:0000256" key="1">
    <source>
        <dbReference type="ARBA" id="ARBA00023163"/>
    </source>
</evidence>
<dbReference type="EMBL" id="SKBU01000015">
    <property type="protein sequence ID" value="TCJ16795.1"/>
    <property type="molecule type" value="Genomic_DNA"/>
</dbReference>